<evidence type="ECO:0000259" key="9">
    <source>
        <dbReference type="Pfam" id="PF09976"/>
    </source>
</evidence>
<dbReference type="AlphaFoldDB" id="A0A1H7ZI59"/>
<dbReference type="PANTHER" id="PTHR38035:SF1">
    <property type="entry name" value="ANCILLARY SECYEG TRANSLOCON SUBUNIT"/>
    <property type="match status" value="1"/>
</dbReference>
<reference evidence="11" key="1">
    <citation type="submission" date="2016-10" db="EMBL/GenBank/DDBJ databases">
        <authorList>
            <person name="Varghese N."/>
            <person name="Submissions S."/>
        </authorList>
    </citation>
    <scope>NUCLEOTIDE SEQUENCE [LARGE SCALE GENOMIC DNA]</scope>
    <source>
        <strain evidence="11">S6-262</strain>
    </source>
</reference>
<dbReference type="GO" id="GO:0005886">
    <property type="term" value="C:plasma membrane"/>
    <property type="evidence" value="ECO:0007669"/>
    <property type="project" value="UniProtKB-SubCell"/>
</dbReference>
<evidence type="ECO:0000256" key="8">
    <source>
        <dbReference type="SAM" id="Phobius"/>
    </source>
</evidence>
<comment type="subcellular location">
    <subcellularLocation>
        <location evidence="2">Cell membrane</location>
    </subcellularLocation>
    <subcellularLocation>
        <location evidence="1">Membrane</location>
        <topology evidence="1">Single-pass membrane protein</topology>
    </subcellularLocation>
</comment>
<name>A0A1H7ZI59_9SPHN</name>
<feature type="domain" description="Ancillary SecYEG translocon subunit/Cell division coordinator CpoB TPR" evidence="9">
    <location>
        <begin position="50"/>
        <end position="200"/>
    </location>
</feature>
<keyword evidence="7" id="KW-0143">Chaperone</keyword>
<proteinExistence type="predicted"/>
<dbReference type="InterPro" id="IPR026039">
    <property type="entry name" value="YfgM"/>
</dbReference>
<evidence type="ECO:0000256" key="1">
    <source>
        <dbReference type="ARBA" id="ARBA00004167"/>
    </source>
</evidence>
<evidence type="ECO:0000313" key="10">
    <source>
        <dbReference type="EMBL" id="SEM58100.1"/>
    </source>
</evidence>
<feature type="transmembrane region" description="Helical" evidence="8">
    <location>
        <begin position="54"/>
        <end position="75"/>
    </location>
</feature>
<evidence type="ECO:0000256" key="6">
    <source>
        <dbReference type="ARBA" id="ARBA00023136"/>
    </source>
</evidence>
<dbReference type="InterPro" id="IPR018704">
    <property type="entry name" value="SecYEG/CpoB_TPR"/>
</dbReference>
<evidence type="ECO:0000256" key="2">
    <source>
        <dbReference type="ARBA" id="ARBA00004236"/>
    </source>
</evidence>
<gene>
    <name evidence="10" type="ORF">SAMN05192583_0711</name>
</gene>
<evidence type="ECO:0000256" key="3">
    <source>
        <dbReference type="ARBA" id="ARBA00022475"/>
    </source>
</evidence>
<dbReference type="PANTHER" id="PTHR38035">
    <property type="entry name" value="UPF0070 PROTEIN YFGM"/>
    <property type="match status" value="1"/>
</dbReference>
<organism evidence="10 11">
    <name type="scientific">Sphingomonas gellani</name>
    <dbReference type="NCBI Taxonomy" id="1166340"/>
    <lineage>
        <taxon>Bacteria</taxon>
        <taxon>Pseudomonadati</taxon>
        <taxon>Pseudomonadota</taxon>
        <taxon>Alphaproteobacteria</taxon>
        <taxon>Sphingomonadales</taxon>
        <taxon>Sphingomonadaceae</taxon>
        <taxon>Sphingomonas</taxon>
    </lineage>
</organism>
<evidence type="ECO:0000256" key="4">
    <source>
        <dbReference type="ARBA" id="ARBA00022692"/>
    </source>
</evidence>
<keyword evidence="6 8" id="KW-0472">Membrane</keyword>
<evidence type="ECO:0000256" key="5">
    <source>
        <dbReference type="ARBA" id="ARBA00022989"/>
    </source>
</evidence>
<keyword evidence="4 8" id="KW-0812">Transmembrane</keyword>
<accession>A0A1H7ZI59</accession>
<keyword evidence="11" id="KW-1185">Reference proteome</keyword>
<keyword evidence="5 8" id="KW-1133">Transmembrane helix</keyword>
<evidence type="ECO:0000256" key="7">
    <source>
        <dbReference type="ARBA" id="ARBA00023186"/>
    </source>
</evidence>
<sequence>MRDAARGPNARAFPVPLLIRSLLLAITPQNNQALLREVDDELRRDQLVGFWRQWGLWLMIAVVGALAAFGGWLFWQHRQQAAAGVEGEQLSSAYQDIAQDQPAKAQGTLANLAKSDSGGYRAVALQTEADILLQKKDLKGAAAKFAAIANDTSIAQPFRDLALVRQTAAEFDQLKPQVVIERLRPLTAKENPFFGSAAEMVAMAQLRAGRRDLAGQLFGQIANDKDVPDSIRQRAVQMAGAMGVDAVASNKGVKTR</sequence>
<evidence type="ECO:0000313" key="11">
    <source>
        <dbReference type="Proteomes" id="UP000199206"/>
    </source>
</evidence>
<keyword evidence="3" id="KW-1003">Cell membrane</keyword>
<dbReference type="STRING" id="1166340.SAMN05192583_0711"/>
<protein>
    <recommendedName>
        <fullName evidence="9">Ancillary SecYEG translocon subunit/Cell division coordinator CpoB TPR domain-containing protein</fullName>
    </recommendedName>
</protein>
<dbReference type="EMBL" id="FOCF01000001">
    <property type="protein sequence ID" value="SEM58100.1"/>
    <property type="molecule type" value="Genomic_DNA"/>
</dbReference>
<dbReference type="Pfam" id="PF09976">
    <property type="entry name" value="TPR_21"/>
    <property type="match status" value="1"/>
</dbReference>
<dbReference type="GO" id="GO:0044877">
    <property type="term" value="F:protein-containing complex binding"/>
    <property type="evidence" value="ECO:0007669"/>
    <property type="project" value="InterPro"/>
</dbReference>
<dbReference type="Proteomes" id="UP000199206">
    <property type="component" value="Unassembled WGS sequence"/>
</dbReference>